<comment type="caution">
    <text evidence="2">The sequence shown here is derived from an EMBL/GenBank/DDBJ whole genome shotgun (WGS) entry which is preliminary data.</text>
</comment>
<dbReference type="Pfam" id="PF06568">
    <property type="entry name" value="YjiS-like"/>
    <property type="match status" value="1"/>
</dbReference>
<dbReference type="AlphaFoldDB" id="A0A506U4V3"/>
<evidence type="ECO:0000313" key="3">
    <source>
        <dbReference type="Proteomes" id="UP000318801"/>
    </source>
</evidence>
<dbReference type="InterPro" id="IPR009506">
    <property type="entry name" value="YjiS-like"/>
</dbReference>
<proteinExistence type="predicted"/>
<dbReference type="Proteomes" id="UP000318801">
    <property type="component" value="Unassembled WGS sequence"/>
</dbReference>
<sequence>MMMVRSFSNWLKYRQAVSQLSHLNARKLADVGIAPAEIRAVARKACF</sequence>
<dbReference type="RefSeq" id="WP_141149609.1">
    <property type="nucleotide sequence ID" value="NZ_VHLG01000009.1"/>
</dbReference>
<dbReference type="OrthoDB" id="8244198at2"/>
<name>A0A506U4V3_9HYPH</name>
<organism evidence="2 3">
    <name type="scientific">Martelella alba</name>
    <dbReference type="NCBI Taxonomy" id="2590451"/>
    <lineage>
        <taxon>Bacteria</taxon>
        <taxon>Pseudomonadati</taxon>
        <taxon>Pseudomonadota</taxon>
        <taxon>Alphaproteobacteria</taxon>
        <taxon>Hyphomicrobiales</taxon>
        <taxon>Aurantimonadaceae</taxon>
        <taxon>Martelella</taxon>
    </lineage>
</organism>
<keyword evidence="3" id="KW-1185">Reference proteome</keyword>
<reference evidence="2 3" key="1">
    <citation type="submission" date="2019-06" db="EMBL/GenBank/DDBJ databases">
        <authorList>
            <person name="Li M."/>
        </authorList>
    </citation>
    <scope>NUCLEOTIDE SEQUENCE [LARGE SCALE GENOMIC DNA]</scope>
    <source>
        <strain evidence="2 3">BGMRC2036</strain>
    </source>
</reference>
<accession>A0A506U4V3</accession>
<protein>
    <submittedName>
        <fullName evidence="2">DUF1127 domain-containing protein</fullName>
    </submittedName>
</protein>
<evidence type="ECO:0000259" key="1">
    <source>
        <dbReference type="Pfam" id="PF06568"/>
    </source>
</evidence>
<feature type="domain" description="YjiS-like" evidence="1">
    <location>
        <begin position="4"/>
        <end position="39"/>
    </location>
</feature>
<evidence type="ECO:0000313" key="2">
    <source>
        <dbReference type="EMBL" id="TPW29413.1"/>
    </source>
</evidence>
<gene>
    <name evidence="2" type="ORF">FJU08_13820</name>
</gene>
<dbReference type="EMBL" id="VHLG01000009">
    <property type="protein sequence ID" value="TPW29413.1"/>
    <property type="molecule type" value="Genomic_DNA"/>
</dbReference>